<feature type="region of interest" description="Disordered" evidence="5">
    <location>
        <begin position="356"/>
        <end position="424"/>
    </location>
</feature>
<feature type="compositionally biased region" description="Basic and acidic residues" evidence="5">
    <location>
        <begin position="315"/>
        <end position="329"/>
    </location>
</feature>
<feature type="compositionally biased region" description="Acidic residues" evidence="5">
    <location>
        <begin position="371"/>
        <end position="380"/>
    </location>
</feature>
<keyword evidence="3 4" id="KW-0539">Nucleus</keyword>
<organism evidence="7 8">
    <name type="scientific">Talaromyces islandicus</name>
    <name type="common">Penicillium islandicum</name>
    <dbReference type="NCBI Taxonomy" id="28573"/>
    <lineage>
        <taxon>Eukaryota</taxon>
        <taxon>Fungi</taxon>
        <taxon>Dikarya</taxon>
        <taxon>Ascomycota</taxon>
        <taxon>Pezizomycotina</taxon>
        <taxon>Eurotiomycetes</taxon>
        <taxon>Eurotiomycetidae</taxon>
        <taxon>Eurotiales</taxon>
        <taxon>Trichocomaceae</taxon>
        <taxon>Talaromyces</taxon>
        <taxon>Talaromyces sect. Islandici</taxon>
    </lineage>
</organism>
<reference evidence="7 8" key="1">
    <citation type="submission" date="2015-04" db="EMBL/GenBank/DDBJ databases">
        <authorList>
            <person name="Syromyatnikov M.Y."/>
            <person name="Popov V.N."/>
        </authorList>
    </citation>
    <scope>NUCLEOTIDE SEQUENCE [LARGE SCALE GENOMIC DNA]</scope>
    <source>
        <strain evidence="7">WF-38-12</strain>
    </source>
</reference>
<dbReference type="SMART" id="SM00879">
    <property type="entry name" value="Brix"/>
    <property type="match status" value="1"/>
</dbReference>
<evidence type="ECO:0000259" key="6">
    <source>
        <dbReference type="PROSITE" id="PS50833"/>
    </source>
</evidence>
<gene>
    <name evidence="7" type="ORF">PISL3812_09150</name>
</gene>
<evidence type="ECO:0000256" key="3">
    <source>
        <dbReference type="ARBA" id="ARBA00023242"/>
    </source>
</evidence>
<keyword evidence="8" id="KW-1185">Reference proteome</keyword>
<evidence type="ECO:0000256" key="1">
    <source>
        <dbReference type="ARBA" id="ARBA00004604"/>
    </source>
</evidence>
<evidence type="ECO:0000256" key="2">
    <source>
        <dbReference type="ARBA" id="ARBA00010782"/>
    </source>
</evidence>
<feature type="domain" description="Brix" evidence="6">
    <location>
        <begin position="93"/>
        <end position="311"/>
    </location>
</feature>
<protein>
    <recommendedName>
        <fullName evidence="4">Ribosome production factor 2 homolog</fullName>
    </recommendedName>
    <alternativeName>
        <fullName evidence="4">Ribosome biogenesis protein RPF2 homolog</fullName>
    </alternativeName>
</protein>
<dbReference type="PANTHER" id="PTHR12728:SF0">
    <property type="entry name" value="RIBOSOME PRODUCTION FACTOR 2 HOMOLOG"/>
    <property type="match status" value="1"/>
</dbReference>
<sequence>MVVITGERLDEVLNVDIDDGIMDDLATAVVVVPDFMVIALPVPGLWAADDLSMIVPKVAAVIEAGPFNPQKPKNPRTARILKKKEPKLIEPPKRTLLLHGSKCPVVLNTVLKTIHGLTNPNSVLFHKKNGNIHPFESTESIEFLADKNECGVVVFGSSNKKRPNCITMARIYNTKVMEMFELLLLPGPDGDAIPAPNALKFNIGIGMKPMILFAGSVWEDNTSGTYAMIKSVLLDIFKGEETDKIDVEGLQFLMMISAEEPTEQGLSPIVHLRWYKTLTKRSGHKLPRVELEETGPKFDFKVGRVREADPNVMKEAMKQGKRPNEEAKTKKNISMDSIGDKIGRVHLGKQDLANLQTRKMKGLKRRAGVDTDSDEDDDEPSNYGSEMSEDIEFIDEDAPSDEDMMDVDEGAGADKGRNKKPRLG</sequence>
<comment type="similarity">
    <text evidence="2 4">Belongs to the RPF2 family.</text>
</comment>
<dbReference type="GO" id="GO:0000027">
    <property type="term" value="P:ribosomal large subunit assembly"/>
    <property type="evidence" value="ECO:0007669"/>
    <property type="project" value="InterPro"/>
</dbReference>
<dbReference type="PANTHER" id="PTHR12728">
    <property type="entry name" value="BRIX DOMAIN CONTAINING PROTEIN"/>
    <property type="match status" value="1"/>
</dbReference>
<dbReference type="GO" id="GO:0005730">
    <property type="term" value="C:nucleolus"/>
    <property type="evidence" value="ECO:0007669"/>
    <property type="project" value="UniProtKB-SubCell"/>
</dbReference>
<dbReference type="EMBL" id="CVMT01000011">
    <property type="protein sequence ID" value="CRG92095.1"/>
    <property type="molecule type" value="Genomic_DNA"/>
</dbReference>
<feature type="region of interest" description="Disordered" evidence="5">
    <location>
        <begin position="315"/>
        <end position="342"/>
    </location>
</feature>
<dbReference type="STRING" id="28573.A0A0U1M952"/>
<dbReference type="InterPro" id="IPR039770">
    <property type="entry name" value="Rpf2"/>
</dbReference>
<dbReference type="OrthoDB" id="407658at2759"/>
<dbReference type="GO" id="GO:0019843">
    <property type="term" value="F:rRNA binding"/>
    <property type="evidence" value="ECO:0007669"/>
    <property type="project" value="UniProtKB-UniRule"/>
</dbReference>
<feature type="compositionally biased region" description="Acidic residues" evidence="5">
    <location>
        <begin position="387"/>
        <end position="411"/>
    </location>
</feature>
<dbReference type="OMA" id="VGLKPMF"/>
<dbReference type="Proteomes" id="UP000054383">
    <property type="component" value="Unassembled WGS sequence"/>
</dbReference>
<dbReference type="GO" id="GO:0000463">
    <property type="term" value="P:maturation of LSU-rRNA from tricistronic rRNA transcript (SSU-rRNA, 5.8S rRNA, LSU-rRNA)"/>
    <property type="evidence" value="ECO:0007669"/>
    <property type="project" value="TreeGrafter"/>
</dbReference>
<accession>A0A0U1M952</accession>
<evidence type="ECO:0000256" key="4">
    <source>
        <dbReference type="RuleBase" id="RU367086"/>
    </source>
</evidence>
<dbReference type="PROSITE" id="PS50833">
    <property type="entry name" value="BRIX"/>
    <property type="match status" value="1"/>
</dbReference>
<comment type="subcellular location">
    <subcellularLocation>
        <location evidence="1 4">Nucleus</location>
        <location evidence="1 4">Nucleolus</location>
    </subcellularLocation>
</comment>
<name>A0A0U1M952_TALIS</name>
<dbReference type="Pfam" id="PF04427">
    <property type="entry name" value="Brix"/>
    <property type="match status" value="1"/>
</dbReference>
<dbReference type="AlphaFoldDB" id="A0A0U1M952"/>
<dbReference type="InterPro" id="IPR007109">
    <property type="entry name" value="Brix"/>
</dbReference>
<evidence type="ECO:0000313" key="8">
    <source>
        <dbReference type="Proteomes" id="UP000054383"/>
    </source>
</evidence>
<evidence type="ECO:0000313" key="7">
    <source>
        <dbReference type="EMBL" id="CRG92095.1"/>
    </source>
</evidence>
<evidence type="ECO:0000256" key="5">
    <source>
        <dbReference type="SAM" id="MobiDB-lite"/>
    </source>
</evidence>
<proteinExistence type="inferred from homology"/>